<protein>
    <submittedName>
        <fullName evidence="1">Uncharacterized protein</fullName>
    </submittedName>
</protein>
<comment type="caution">
    <text evidence="1">The sequence shown here is derived from an EMBL/GenBank/DDBJ whole genome shotgun (WGS) entry which is preliminary data.</text>
</comment>
<dbReference type="OrthoDB" id="8190494at2759"/>
<dbReference type="FunCoup" id="A0A2J7PIL4">
    <property type="interactions" value="3"/>
</dbReference>
<reference evidence="1 2" key="1">
    <citation type="submission" date="2017-12" db="EMBL/GenBank/DDBJ databases">
        <title>Hemimetabolous genomes reveal molecular basis of termite eusociality.</title>
        <authorList>
            <person name="Harrison M.C."/>
            <person name="Jongepier E."/>
            <person name="Robertson H.M."/>
            <person name="Arning N."/>
            <person name="Bitard-Feildel T."/>
            <person name="Chao H."/>
            <person name="Childers C.P."/>
            <person name="Dinh H."/>
            <person name="Doddapaneni H."/>
            <person name="Dugan S."/>
            <person name="Gowin J."/>
            <person name="Greiner C."/>
            <person name="Han Y."/>
            <person name="Hu H."/>
            <person name="Hughes D.S.T."/>
            <person name="Huylmans A.-K."/>
            <person name="Kemena C."/>
            <person name="Kremer L.P.M."/>
            <person name="Lee S.L."/>
            <person name="Lopez-Ezquerra A."/>
            <person name="Mallet L."/>
            <person name="Monroy-Kuhn J.M."/>
            <person name="Moser A."/>
            <person name="Murali S.C."/>
            <person name="Muzny D.M."/>
            <person name="Otani S."/>
            <person name="Piulachs M.-D."/>
            <person name="Poelchau M."/>
            <person name="Qu J."/>
            <person name="Schaub F."/>
            <person name="Wada-Katsumata A."/>
            <person name="Worley K.C."/>
            <person name="Xie Q."/>
            <person name="Ylla G."/>
            <person name="Poulsen M."/>
            <person name="Gibbs R.A."/>
            <person name="Schal C."/>
            <person name="Richards S."/>
            <person name="Belles X."/>
            <person name="Korb J."/>
            <person name="Bornberg-Bauer E."/>
        </authorList>
    </citation>
    <scope>NUCLEOTIDE SEQUENCE [LARGE SCALE GENOMIC DNA]</scope>
    <source>
        <tissue evidence="1">Whole body</tissue>
    </source>
</reference>
<dbReference type="GO" id="GO:0007219">
    <property type="term" value="P:Notch signaling pathway"/>
    <property type="evidence" value="ECO:0007669"/>
    <property type="project" value="InterPro"/>
</dbReference>
<dbReference type="GO" id="GO:0007423">
    <property type="term" value="P:sensory organ development"/>
    <property type="evidence" value="ECO:0007669"/>
    <property type="project" value="InterPro"/>
</dbReference>
<dbReference type="Proteomes" id="UP000235965">
    <property type="component" value="Unassembled WGS sequence"/>
</dbReference>
<dbReference type="InParanoid" id="A0A2J7PIL4"/>
<accession>A0A2J7PIL4</accession>
<keyword evidence="2" id="KW-1185">Reference proteome</keyword>
<dbReference type="EMBL" id="NEVH01025126">
    <property type="protein sequence ID" value="PNF16154.1"/>
    <property type="molecule type" value="Genomic_DNA"/>
</dbReference>
<dbReference type="AlphaFoldDB" id="A0A2J7PIL4"/>
<sequence>LLQMLKPVMKLLHKKCHRFENREQQFPVPEATTVKPTGSDVSEVDQNTANEALESRLRDDLNQKREESCRAIRVWREGRMTLIPVTRGHEHIPIPVHFVCTPSGEFAWVPLPDSDICWPGDVQTTGQTAEEQVPLGNRAEL</sequence>
<dbReference type="Pfam" id="PF15952">
    <property type="entry name" value="ESM4"/>
    <property type="match status" value="1"/>
</dbReference>
<feature type="non-terminal residue" evidence="1">
    <location>
        <position position="1"/>
    </location>
</feature>
<proteinExistence type="predicted"/>
<dbReference type="InterPro" id="IPR029686">
    <property type="entry name" value="Malpha/m4/m2"/>
</dbReference>
<evidence type="ECO:0000313" key="1">
    <source>
        <dbReference type="EMBL" id="PNF16154.1"/>
    </source>
</evidence>
<gene>
    <name evidence="1" type="ORF">B7P43_G01111</name>
</gene>
<evidence type="ECO:0000313" key="2">
    <source>
        <dbReference type="Proteomes" id="UP000235965"/>
    </source>
</evidence>
<organism evidence="1 2">
    <name type="scientific">Cryptotermes secundus</name>
    <dbReference type="NCBI Taxonomy" id="105785"/>
    <lineage>
        <taxon>Eukaryota</taxon>
        <taxon>Metazoa</taxon>
        <taxon>Ecdysozoa</taxon>
        <taxon>Arthropoda</taxon>
        <taxon>Hexapoda</taxon>
        <taxon>Insecta</taxon>
        <taxon>Pterygota</taxon>
        <taxon>Neoptera</taxon>
        <taxon>Polyneoptera</taxon>
        <taxon>Dictyoptera</taxon>
        <taxon>Blattodea</taxon>
        <taxon>Blattoidea</taxon>
        <taxon>Termitoidae</taxon>
        <taxon>Kalotermitidae</taxon>
        <taxon>Cryptotermitinae</taxon>
        <taxon>Cryptotermes</taxon>
    </lineage>
</organism>
<name>A0A2J7PIL4_9NEOP</name>